<evidence type="ECO:0000256" key="7">
    <source>
        <dbReference type="ARBA" id="ARBA00023180"/>
    </source>
</evidence>
<evidence type="ECO:0000256" key="2">
    <source>
        <dbReference type="ARBA" id="ARBA00022622"/>
    </source>
</evidence>
<dbReference type="AlphaFoldDB" id="A0A1S3CXZ1"/>
<dbReference type="RefSeq" id="XP_008470136.1">
    <property type="nucleotide sequence ID" value="XM_008471914.3"/>
</dbReference>
<dbReference type="Pfam" id="PF17064">
    <property type="entry name" value="QVR"/>
    <property type="match status" value="1"/>
</dbReference>
<dbReference type="GeneID" id="103507442"/>
<keyword evidence="4 10" id="KW-0732">Signal</keyword>
<dbReference type="OrthoDB" id="9988013at2759"/>
<dbReference type="OMA" id="SCKDPFN"/>
<keyword evidence="11" id="KW-1185">Reference proteome</keyword>
<accession>A0A1S3CXZ1</accession>
<dbReference type="PANTHER" id="PTHR33562:SF22">
    <property type="entry name" value="PROTEIN QUIVER"/>
    <property type="match status" value="1"/>
</dbReference>
<keyword evidence="5 9" id="KW-1133">Transmembrane helix</keyword>
<dbReference type="CTD" id="32056"/>
<dbReference type="Proteomes" id="UP000079169">
    <property type="component" value="Unplaced"/>
</dbReference>
<evidence type="ECO:0000256" key="9">
    <source>
        <dbReference type="SAM" id="Phobius"/>
    </source>
</evidence>
<dbReference type="InterPro" id="IPR031424">
    <property type="entry name" value="QVR-like"/>
</dbReference>
<sequence length="149" mass="16137">MNINLSNLLLLVLVNLCLPLLTSAALKRCFSCRSRGDLGSCRDRFQFANASDVKDEPGVETVVCASGWCGKIMEGVNFALKNEEYGKATQRLCLQKGPSDGEERCANTVYSRNKVFMCFCKGDLCNGAPGGGASYAVVLCTALLYLAFR</sequence>
<evidence type="ECO:0000256" key="3">
    <source>
        <dbReference type="ARBA" id="ARBA00022692"/>
    </source>
</evidence>
<keyword evidence="2" id="KW-0336">GPI-anchor</keyword>
<dbReference type="PaxDb" id="121845-A0A1S3CXZ1"/>
<keyword evidence="8" id="KW-0449">Lipoprotein</keyword>
<dbReference type="RefSeq" id="XP_026678116.1">
    <property type="nucleotide sequence ID" value="XM_026822315.1"/>
</dbReference>
<evidence type="ECO:0000313" key="12">
    <source>
        <dbReference type="RefSeq" id="XP_008470136.1"/>
    </source>
</evidence>
<evidence type="ECO:0000256" key="5">
    <source>
        <dbReference type="ARBA" id="ARBA00022989"/>
    </source>
</evidence>
<evidence type="ECO:0000256" key="10">
    <source>
        <dbReference type="SAM" id="SignalP"/>
    </source>
</evidence>
<dbReference type="InterPro" id="IPR050975">
    <property type="entry name" value="Sleep_regulator"/>
</dbReference>
<feature type="signal peptide" evidence="10">
    <location>
        <begin position="1"/>
        <end position="24"/>
    </location>
</feature>
<dbReference type="PANTHER" id="PTHR33562">
    <property type="entry name" value="ATILLA, ISOFORM B-RELATED-RELATED"/>
    <property type="match status" value="1"/>
</dbReference>
<dbReference type="STRING" id="121845.A0A1S3CXZ1"/>
<dbReference type="GO" id="GO:0032222">
    <property type="term" value="P:regulation of synaptic transmission, cholinergic"/>
    <property type="evidence" value="ECO:0007669"/>
    <property type="project" value="InterPro"/>
</dbReference>
<gene>
    <name evidence="12 13" type="primary">LOC103507442</name>
</gene>
<protein>
    <submittedName>
        <fullName evidence="12 13">Uncharacterized protein LOC103507442</fullName>
    </submittedName>
</protein>
<evidence type="ECO:0000256" key="1">
    <source>
        <dbReference type="ARBA" id="ARBA00004589"/>
    </source>
</evidence>
<evidence type="ECO:0000313" key="11">
    <source>
        <dbReference type="Proteomes" id="UP000079169"/>
    </source>
</evidence>
<dbReference type="GO" id="GO:0030431">
    <property type="term" value="P:sleep"/>
    <property type="evidence" value="ECO:0007669"/>
    <property type="project" value="InterPro"/>
</dbReference>
<keyword evidence="6 9" id="KW-0472">Membrane</keyword>
<evidence type="ECO:0000313" key="13">
    <source>
        <dbReference type="RefSeq" id="XP_026678116.1"/>
    </source>
</evidence>
<dbReference type="GO" id="GO:0098552">
    <property type="term" value="C:side of membrane"/>
    <property type="evidence" value="ECO:0007669"/>
    <property type="project" value="UniProtKB-KW"/>
</dbReference>
<keyword evidence="7" id="KW-0325">Glycoprotein</keyword>
<keyword evidence="3 9" id="KW-0812">Transmembrane</keyword>
<proteinExistence type="predicted"/>
<evidence type="ECO:0000256" key="4">
    <source>
        <dbReference type="ARBA" id="ARBA00022729"/>
    </source>
</evidence>
<evidence type="ECO:0000256" key="8">
    <source>
        <dbReference type="ARBA" id="ARBA00023288"/>
    </source>
</evidence>
<reference evidence="12 13" key="1">
    <citation type="submission" date="2025-04" db="UniProtKB">
        <authorList>
            <consortium name="RefSeq"/>
        </authorList>
    </citation>
    <scope>IDENTIFICATION</scope>
</reference>
<evidence type="ECO:0000256" key="6">
    <source>
        <dbReference type="ARBA" id="ARBA00023136"/>
    </source>
</evidence>
<dbReference type="KEGG" id="dci:103507442"/>
<organism evidence="11 12">
    <name type="scientific">Diaphorina citri</name>
    <name type="common">Asian citrus psyllid</name>
    <dbReference type="NCBI Taxonomy" id="121845"/>
    <lineage>
        <taxon>Eukaryota</taxon>
        <taxon>Metazoa</taxon>
        <taxon>Ecdysozoa</taxon>
        <taxon>Arthropoda</taxon>
        <taxon>Hexapoda</taxon>
        <taxon>Insecta</taxon>
        <taxon>Pterygota</taxon>
        <taxon>Neoptera</taxon>
        <taxon>Paraneoptera</taxon>
        <taxon>Hemiptera</taxon>
        <taxon>Sternorrhyncha</taxon>
        <taxon>Psylloidea</taxon>
        <taxon>Psyllidae</taxon>
        <taxon>Diaphorininae</taxon>
        <taxon>Diaphorina</taxon>
    </lineage>
</organism>
<comment type="subcellular location">
    <subcellularLocation>
        <location evidence="1">Membrane</location>
        <topology evidence="1">Lipid-anchor</topology>
        <topology evidence="1">GPI-anchor</topology>
    </subcellularLocation>
</comment>
<name>A0A1S3CXZ1_DIACI</name>
<feature type="chain" id="PRO_5044565793" evidence="10">
    <location>
        <begin position="25"/>
        <end position="149"/>
    </location>
</feature>
<dbReference type="CDD" id="cd23589">
    <property type="entry name" value="TFP_LU_ECD_Rtv"/>
    <property type="match status" value="1"/>
</dbReference>
<feature type="transmembrane region" description="Helical" evidence="9">
    <location>
        <begin position="127"/>
        <end position="148"/>
    </location>
</feature>